<evidence type="ECO:0000256" key="5">
    <source>
        <dbReference type="ARBA" id="ARBA00022801"/>
    </source>
</evidence>
<dbReference type="InterPro" id="IPR037009">
    <property type="entry name" value="mRNA_triPase_Cet1_sf"/>
</dbReference>
<feature type="domain" description="mRNA triphosphatase Cet1-like" evidence="10">
    <location>
        <begin position="53"/>
        <end position="175"/>
    </location>
</feature>
<protein>
    <recommendedName>
        <fullName evidence="7">mRNA 5'-phosphatase</fullName>
        <ecNumber evidence="7">3.6.1.74</ecNumber>
    </recommendedName>
</protein>
<dbReference type="InterPro" id="IPR033469">
    <property type="entry name" value="CYTH-like_dom_sf"/>
</dbReference>
<dbReference type="EC" id="3.6.1.74" evidence="7"/>
<comment type="similarity">
    <text evidence="3">Belongs to the fungal TPase family.</text>
</comment>
<dbReference type="SUPFAM" id="SSF55154">
    <property type="entry name" value="CYTH-like phosphatases"/>
    <property type="match status" value="1"/>
</dbReference>
<evidence type="ECO:0000256" key="3">
    <source>
        <dbReference type="ARBA" id="ARBA00006345"/>
    </source>
</evidence>
<keyword evidence="5" id="KW-0378">Hydrolase</keyword>
<evidence type="ECO:0000256" key="9">
    <source>
        <dbReference type="SAM" id="MobiDB-lite"/>
    </source>
</evidence>
<dbReference type="Pfam" id="PF02940">
    <property type="entry name" value="mRNA_triPase"/>
    <property type="match status" value="2"/>
</dbReference>
<dbReference type="AlphaFoldDB" id="A0AAV4M1U6"/>
<feature type="region of interest" description="Disordered" evidence="9">
    <location>
        <begin position="218"/>
        <end position="237"/>
    </location>
</feature>
<evidence type="ECO:0000256" key="2">
    <source>
        <dbReference type="ARBA" id="ARBA00004123"/>
    </source>
</evidence>
<reference evidence="11 12" key="1">
    <citation type="submission" date="2021-06" db="EMBL/GenBank/DDBJ databases">
        <title>Genome sequence of Babesia caballi.</title>
        <authorList>
            <person name="Yamagishi J."/>
            <person name="Kidaka T."/>
            <person name="Ochi A."/>
        </authorList>
    </citation>
    <scope>NUCLEOTIDE SEQUENCE [LARGE SCALE GENOMIC DNA]</scope>
    <source>
        <strain evidence="11">USDA-D6B2</strain>
    </source>
</reference>
<dbReference type="Gene3D" id="3.20.100.10">
    <property type="entry name" value="mRNA triphosphatase Cet1-like"/>
    <property type="match status" value="1"/>
</dbReference>
<dbReference type="PANTHER" id="PTHR28118:SF1">
    <property type="entry name" value="POLYNUCLEOTIDE 5'-TRIPHOSPHATASE CTL1-RELATED"/>
    <property type="match status" value="1"/>
</dbReference>
<keyword evidence="12" id="KW-1185">Reference proteome</keyword>
<dbReference type="CDD" id="cd07470">
    <property type="entry name" value="CYTH-like_mRNA_RTPase"/>
    <property type="match status" value="1"/>
</dbReference>
<keyword evidence="6" id="KW-0539">Nucleus</keyword>
<evidence type="ECO:0000313" key="12">
    <source>
        <dbReference type="Proteomes" id="UP001497744"/>
    </source>
</evidence>
<comment type="catalytic activity">
    <reaction evidence="8">
        <text>a 5'-end triphospho-ribonucleoside in mRNA + H2O = a 5'-end diphospho-ribonucleoside in mRNA + phosphate + H(+)</text>
        <dbReference type="Rhea" id="RHEA:67004"/>
        <dbReference type="Rhea" id="RHEA-COMP:17164"/>
        <dbReference type="Rhea" id="RHEA-COMP:17165"/>
        <dbReference type="ChEBI" id="CHEBI:15377"/>
        <dbReference type="ChEBI" id="CHEBI:15378"/>
        <dbReference type="ChEBI" id="CHEBI:43474"/>
        <dbReference type="ChEBI" id="CHEBI:167616"/>
        <dbReference type="ChEBI" id="CHEBI:167618"/>
        <dbReference type="EC" id="3.6.1.74"/>
    </reaction>
    <physiologicalReaction direction="left-to-right" evidence="8">
        <dbReference type="Rhea" id="RHEA:67005"/>
    </physiologicalReaction>
</comment>
<comment type="subcellular location">
    <subcellularLocation>
        <location evidence="2">Nucleus</location>
    </subcellularLocation>
</comment>
<dbReference type="GO" id="GO:0004651">
    <property type="term" value="F:polynucleotide 5'-phosphatase activity"/>
    <property type="evidence" value="ECO:0007669"/>
    <property type="project" value="InterPro"/>
</dbReference>
<evidence type="ECO:0000256" key="1">
    <source>
        <dbReference type="ARBA" id="ARBA00001946"/>
    </source>
</evidence>
<keyword evidence="4" id="KW-0507">mRNA processing</keyword>
<feature type="domain" description="mRNA triphosphatase Cet1-like" evidence="10">
    <location>
        <begin position="194"/>
        <end position="268"/>
    </location>
</feature>
<evidence type="ECO:0000256" key="6">
    <source>
        <dbReference type="ARBA" id="ARBA00023242"/>
    </source>
</evidence>
<dbReference type="InterPro" id="IPR040343">
    <property type="entry name" value="Cet1/Ctl1"/>
</dbReference>
<dbReference type="GO" id="GO:0006397">
    <property type="term" value="P:mRNA processing"/>
    <property type="evidence" value="ECO:0007669"/>
    <property type="project" value="UniProtKB-KW"/>
</dbReference>
<dbReference type="GO" id="GO:0140818">
    <property type="term" value="F:mRNA 5'-triphosphate monophosphatase activity"/>
    <property type="evidence" value="ECO:0007669"/>
    <property type="project" value="UniProtKB-EC"/>
</dbReference>
<dbReference type="GO" id="GO:0005634">
    <property type="term" value="C:nucleus"/>
    <property type="evidence" value="ECO:0007669"/>
    <property type="project" value="UniProtKB-SubCell"/>
</dbReference>
<dbReference type="RefSeq" id="XP_067718244.1">
    <property type="nucleotide sequence ID" value="XM_067862143.1"/>
</dbReference>
<evidence type="ECO:0000256" key="7">
    <source>
        <dbReference type="ARBA" id="ARBA00035028"/>
    </source>
</evidence>
<dbReference type="GeneID" id="94197656"/>
<evidence type="ECO:0000313" key="11">
    <source>
        <dbReference type="EMBL" id="GIX66175.1"/>
    </source>
</evidence>
<comment type="caution">
    <text evidence="11">The sequence shown here is derived from an EMBL/GenBank/DDBJ whole genome shotgun (WGS) entry which is preliminary data.</text>
</comment>
<comment type="cofactor">
    <cofactor evidence="1">
        <name>Mg(2+)</name>
        <dbReference type="ChEBI" id="CHEBI:18420"/>
    </cofactor>
</comment>
<dbReference type="EMBL" id="BPLF01000006">
    <property type="protein sequence ID" value="GIX66175.1"/>
    <property type="molecule type" value="Genomic_DNA"/>
</dbReference>
<organism evidence="11 12">
    <name type="scientific">Babesia caballi</name>
    <dbReference type="NCBI Taxonomy" id="5871"/>
    <lineage>
        <taxon>Eukaryota</taxon>
        <taxon>Sar</taxon>
        <taxon>Alveolata</taxon>
        <taxon>Apicomplexa</taxon>
        <taxon>Aconoidasida</taxon>
        <taxon>Piroplasmida</taxon>
        <taxon>Babesiidae</taxon>
        <taxon>Babesia</taxon>
    </lineage>
</organism>
<accession>A0AAV4M1U6</accession>
<dbReference type="InterPro" id="IPR004206">
    <property type="entry name" value="mRNA_triPase_Cet1"/>
</dbReference>
<dbReference type="Proteomes" id="UP001497744">
    <property type="component" value="Unassembled WGS sequence"/>
</dbReference>
<dbReference type="PANTHER" id="PTHR28118">
    <property type="entry name" value="POLYNUCLEOTIDE 5'-TRIPHOSPHATASE-RELATED"/>
    <property type="match status" value="1"/>
</dbReference>
<gene>
    <name evidence="11" type="ORF">BcabD6B2_56110</name>
</gene>
<evidence type="ECO:0000256" key="4">
    <source>
        <dbReference type="ARBA" id="ARBA00022664"/>
    </source>
</evidence>
<sequence length="415" mass="45578">MVVESTTTIAGSCAIGCDAVASRLAERIDSLSLDGPLAEALQNGDFAATSGPARCELEIEVRLGCIKNSRDGQRFALPLVTDALLSERAPVRFHSSVSQAQFRAAAGLLKQAAEVGDSKSRWRSELGVLTFDRFFKLPDYEEAVRISVPQNQTANRGKAFEAIRKVKLLTWNVSTGSAAYQAQLNDDAGETGDQDHLDYRVAVNLEYRVPMSALPNTSAAINRRKKSRNSYSHPDGHLRFDLTEVQTVQSDSGSGGDQPCQYELEAELDGGVVIDTLTREAIPHSERLQLLRYYCATLVRAVKHLRDFVMRGESSADPESSLSSGIMTAKLGLCDLRIVQRGEEEVRKYRKAVSPQLPLIGDYLFRAVTPALERGQVKKQRCSPYREHVVEIPGPYVVVDGGPEQGKQVLLSKRA</sequence>
<proteinExistence type="inferred from homology"/>
<evidence type="ECO:0000256" key="8">
    <source>
        <dbReference type="ARBA" id="ARBA00047740"/>
    </source>
</evidence>
<evidence type="ECO:0000259" key="10">
    <source>
        <dbReference type="Pfam" id="PF02940"/>
    </source>
</evidence>
<name>A0AAV4M1U6_BABCB</name>